<evidence type="ECO:0000256" key="2">
    <source>
        <dbReference type="ARBA" id="ARBA00023136"/>
    </source>
</evidence>
<dbReference type="RefSeq" id="WP_144756107.1">
    <property type="nucleotide sequence ID" value="NZ_VMNW02000105.1"/>
</dbReference>
<keyword evidence="4" id="KW-0812">Transmembrane</keyword>
<dbReference type="PANTHER" id="PTHR37042:SF4">
    <property type="entry name" value="OUTER MEMBRANE PROTEIN RV1973"/>
    <property type="match status" value="1"/>
</dbReference>
<evidence type="ECO:0000256" key="1">
    <source>
        <dbReference type="ARBA" id="ARBA00004370"/>
    </source>
</evidence>
<evidence type="ECO:0000256" key="4">
    <source>
        <dbReference type="SAM" id="Phobius"/>
    </source>
</evidence>
<comment type="caution">
    <text evidence="5">The sequence shown here is derived from an EMBL/GenBank/DDBJ whole genome shotgun (WGS) entry which is preliminary data.</text>
</comment>
<dbReference type="Proteomes" id="UP000319769">
    <property type="component" value="Unassembled WGS sequence"/>
</dbReference>
<comment type="subcellular location">
    <subcellularLocation>
        <location evidence="1">Membrane</location>
    </subcellularLocation>
</comment>
<feature type="region of interest" description="Disordered" evidence="3">
    <location>
        <begin position="1"/>
        <end position="29"/>
    </location>
</feature>
<dbReference type="PANTHER" id="PTHR37042">
    <property type="entry name" value="OUTER MEMBRANE PROTEIN RV1973"/>
    <property type="match status" value="1"/>
</dbReference>
<dbReference type="EMBL" id="VMNW02000105">
    <property type="protein sequence ID" value="KAA9151163.1"/>
    <property type="molecule type" value="Genomic_DNA"/>
</dbReference>
<evidence type="ECO:0008006" key="7">
    <source>
        <dbReference type="Google" id="ProtNLM"/>
    </source>
</evidence>
<keyword evidence="6" id="KW-1185">Reference proteome</keyword>
<evidence type="ECO:0000313" key="6">
    <source>
        <dbReference type="Proteomes" id="UP000319769"/>
    </source>
</evidence>
<dbReference type="GO" id="GO:0016020">
    <property type="term" value="C:membrane"/>
    <property type="evidence" value="ECO:0007669"/>
    <property type="project" value="UniProtKB-SubCell"/>
</dbReference>
<proteinExistence type="predicted"/>
<gene>
    <name evidence="5" type="ORF">FPZ12_039525</name>
</gene>
<reference evidence="5" key="1">
    <citation type="submission" date="2019-09" db="EMBL/GenBank/DDBJ databases">
        <authorList>
            <person name="Teo W.F.A."/>
            <person name="Duangmal K."/>
        </authorList>
    </citation>
    <scope>NUCLEOTIDE SEQUENCE [LARGE SCALE GENOMIC DNA]</scope>
    <source>
        <strain evidence="5">K81G1</strain>
    </source>
</reference>
<protein>
    <recommendedName>
        <fullName evidence="7">Mce-associated membrane protein</fullName>
    </recommendedName>
</protein>
<evidence type="ECO:0000256" key="3">
    <source>
        <dbReference type="SAM" id="MobiDB-lite"/>
    </source>
</evidence>
<dbReference type="AlphaFoldDB" id="A0A5N0UNV7"/>
<feature type="transmembrane region" description="Helical" evidence="4">
    <location>
        <begin position="45"/>
        <end position="64"/>
    </location>
</feature>
<sequence>MPDRTMTKPSPVPRPKVEEEPVAETEESPQRTVWSRFRRLLRVKVLAPVVVFCLVAGGAVFAWLQISHYQAQDDARASALDAGKRYAADISTYDYHSPNANLDQVVAHATDKFAADYRNASASLMQLIQQYQATSEGKVLDAAVTESDAQHAVVLAFVDQTIHNTNLKDPRIDRSRMRLSLVQTGGEWRLDEVTLL</sequence>
<keyword evidence="4" id="KW-1133">Transmembrane helix</keyword>
<organism evidence="5 6">
    <name type="scientific">Amycolatopsis acidicola</name>
    <dbReference type="NCBI Taxonomy" id="2596893"/>
    <lineage>
        <taxon>Bacteria</taxon>
        <taxon>Bacillati</taxon>
        <taxon>Actinomycetota</taxon>
        <taxon>Actinomycetes</taxon>
        <taxon>Pseudonocardiales</taxon>
        <taxon>Pseudonocardiaceae</taxon>
        <taxon>Amycolatopsis</taxon>
    </lineage>
</organism>
<accession>A0A5N0UNV7</accession>
<name>A0A5N0UNV7_9PSEU</name>
<keyword evidence="2 4" id="KW-0472">Membrane</keyword>
<evidence type="ECO:0000313" key="5">
    <source>
        <dbReference type="EMBL" id="KAA9151163.1"/>
    </source>
</evidence>
<dbReference type="OrthoDB" id="5188486at2"/>